<feature type="non-terminal residue" evidence="2">
    <location>
        <position position="1"/>
    </location>
</feature>
<protein>
    <submittedName>
        <fullName evidence="2">Uncharacterized protein</fullName>
    </submittedName>
</protein>
<dbReference type="AlphaFoldDB" id="A0A0L0FIH0"/>
<accession>A0A0L0FIH0</accession>
<reference evidence="2 3" key="1">
    <citation type="submission" date="2011-02" db="EMBL/GenBank/DDBJ databases">
        <title>The Genome Sequence of Sphaeroforma arctica JP610.</title>
        <authorList>
            <consortium name="The Broad Institute Genome Sequencing Platform"/>
            <person name="Russ C."/>
            <person name="Cuomo C."/>
            <person name="Young S.K."/>
            <person name="Zeng Q."/>
            <person name="Gargeya S."/>
            <person name="Alvarado L."/>
            <person name="Berlin A."/>
            <person name="Chapman S.B."/>
            <person name="Chen Z."/>
            <person name="Freedman E."/>
            <person name="Gellesch M."/>
            <person name="Goldberg J."/>
            <person name="Griggs A."/>
            <person name="Gujja S."/>
            <person name="Heilman E."/>
            <person name="Heiman D."/>
            <person name="Howarth C."/>
            <person name="Mehta T."/>
            <person name="Neiman D."/>
            <person name="Pearson M."/>
            <person name="Roberts A."/>
            <person name="Saif S."/>
            <person name="Shea T."/>
            <person name="Shenoy N."/>
            <person name="Sisk P."/>
            <person name="Stolte C."/>
            <person name="Sykes S."/>
            <person name="White J."/>
            <person name="Yandava C."/>
            <person name="Burger G."/>
            <person name="Gray M.W."/>
            <person name="Holland P.W.H."/>
            <person name="King N."/>
            <person name="Lang F.B.F."/>
            <person name="Roger A.J."/>
            <person name="Ruiz-Trillo I."/>
            <person name="Haas B."/>
            <person name="Nusbaum C."/>
            <person name="Birren B."/>
        </authorList>
    </citation>
    <scope>NUCLEOTIDE SEQUENCE [LARGE SCALE GENOMIC DNA]</scope>
    <source>
        <strain evidence="2 3">JP610</strain>
    </source>
</reference>
<evidence type="ECO:0000313" key="2">
    <source>
        <dbReference type="EMBL" id="KNC76555.1"/>
    </source>
</evidence>
<dbReference type="EMBL" id="KQ243052">
    <property type="protein sequence ID" value="KNC76555.1"/>
    <property type="molecule type" value="Genomic_DNA"/>
</dbReference>
<feature type="compositionally biased region" description="Low complexity" evidence="1">
    <location>
        <begin position="9"/>
        <end position="21"/>
    </location>
</feature>
<gene>
    <name evidence="2" type="ORF">SARC_10950</name>
</gene>
<dbReference type="Proteomes" id="UP000054560">
    <property type="component" value="Unassembled WGS sequence"/>
</dbReference>
<feature type="region of interest" description="Disordered" evidence="1">
    <location>
        <begin position="1"/>
        <end position="23"/>
    </location>
</feature>
<evidence type="ECO:0000313" key="3">
    <source>
        <dbReference type="Proteomes" id="UP000054560"/>
    </source>
</evidence>
<dbReference type="RefSeq" id="XP_014150457.1">
    <property type="nucleotide sequence ID" value="XM_014294982.1"/>
</dbReference>
<evidence type="ECO:0000256" key="1">
    <source>
        <dbReference type="SAM" id="MobiDB-lite"/>
    </source>
</evidence>
<organism evidence="2 3">
    <name type="scientific">Sphaeroforma arctica JP610</name>
    <dbReference type="NCBI Taxonomy" id="667725"/>
    <lineage>
        <taxon>Eukaryota</taxon>
        <taxon>Ichthyosporea</taxon>
        <taxon>Ichthyophonida</taxon>
        <taxon>Sphaeroforma</taxon>
    </lineage>
</organism>
<proteinExistence type="predicted"/>
<sequence>DPSVPKSIASARRSPPWSSWSTAIDAERNNNNRNELADIIPLDQVPPTTYDDHTNKLDAPVCMRASPFSAQFRHMSQARPVR</sequence>
<keyword evidence="3" id="KW-1185">Reference proteome</keyword>
<dbReference type="GeneID" id="25911454"/>
<name>A0A0L0FIH0_9EUKA</name>